<dbReference type="InterPro" id="IPR036388">
    <property type="entry name" value="WH-like_DNA-bd_sf"/>
</dbReference>
<evidence type="ECO:0000256" key="9">
    <source>
        <dbReference type="ARBA" id="ARBA00022990"/>
    </source>
</evidence>
<dbReference type="GO" id="GO:0005634">
    <property type="term" value="C:nucleus"/>
    <property type="evidence" value="ECO:0007669"/>
    <property type="project" value="UniProtKB-SubCell"/>
</dbReference>
<evidence type="ECO:0000256" key="4">
    <source>
        <dbReference type="ARBA" id="ARBA00022679"/>
    </source>
</evidence>
<evidence type="ECO:0000256" key="7">
    <source>
        <dbReference type="ARBA" id="ARBA00022833"/>
    </source>
</evidence>
<evidence type="ECO:0000256" key="3">
    <source>
        <dbReference type="ARBA" id="ARBA00013184"/>
    </source>
</evidence>
<keyword evidence="4" id="KW-0808">Transferase</keyword>
<dbReference type="GO" id="GO:0004402">
    <property type="term" value="F:histone acetyltransferase activity"/>
    <property type="evidence" value="ECO:0007669"/>
    <property type="project" value="InterPro"/>
</dbReference>
<dbReference type="PANTHER" id="PTHR10615">
    <property type="entry name" value="HISTONE ACETYLTRANSFERASE"/>
    <property type="match status" value="1"/>
</dbReference>
<comment type="subcellular location">
    <subcellularLocation>
        <location evidence="1 12">Nucleus</location>
    </subcellularLocation>
</comment>
<dbReference type="GO" id="GO:0008270">
    <property type="term" value="F:zinc ion binding"/>
    <property type="evidence" value="ECO:0007669"/>
    <property type="project" value="UniProtKB-KW"/>
</dbReference>
<dbReference type="InterPro" id="IPR016181">
    <property type="entry name" value="Acyl_CoA_acyltransferase"/>
</dbReference>
<dbReference type="EC" id="2.3.1.48" evidence="3 12"/>
<keyword evidence="5" id="KW-0479">Metal-binding</keyword>
<dbReference type="Pfam" id="PF17772">
    <property type="entry name" value="zf-MYST"/>
    <property type="match status" value="1"/>
</dbReference>
<keyword evidence="9" id="KW-0007">Acetylation</keyword>
<comment type="similarity">
    <text evidence="2 12">Belongs to the MYST (SAS/MOZ) family.</text>
</comment>
<protein>
    <recommendedName>
        <fullName evidence="3 12">Histone acetyltransferase</fullName>
        <ecNumber evidence="3 12">2.3.1.48</ecNumber>
    </recommendedName>
</protein>
<reference evidence="15" key="2">
    <citation type="submission" date="2014-06" db="EMBL/GenBank/DDBJ databases">
        <title>The complete genome of Blastobotrys (Arxula) adeninivorans LS3 - a yeast of biotechnological interest.</title>
        <authorList>
            <person name="Kunze G."/>
            <person name="Gaillardin C."/>
            <person name="Czernicka M."/>
            <person name="Durrens P."/>
            <person name="Martin T."/>
            <person name="Boer E."/>
            <person name="Gabaldon T."/>
            <person name="Cruz J."/>
            <person name="Talla E."/>
            <person name="Marck C."/>
            <person name="Goffeau A."/>
            <person name="Barbe V."/>
            <person name="Baret P."/>
            <person name="Baronian K."/>
            <person name="Beier S."/>
            <person name="Bleykasten C."/>
            <person name="Bode R."/>
            <person name="Casaregola S."/>
            <person name="Despons L."/>
            <person name="Fairhead C."/>
            <person name="Giersberg M."/>
            <person name="Gierski P."/>
            <person name="Hahnel U."/>
            <person name="Hartmann A."/>
            <person name="Jankowska D."/>
            <person name="Jubin C."/>
            <person name="Jung P."/>
            <person name="Lafontaine I."/>
            <person name="Leh-Louis V."/>
            <person name="Lemaire M."/>
            <person name="Marcet-Houben M."/>
            <person name="Mascher M."/>
            <person name="Morel G."/>
            <person name="Richard G.-F."/>
            <person name="Riechen J."/>
            <person name="Sacerdot C."/>
            <person name="Sarkar A."/>
            <person name="Savel G."/>
            <person name="Schacherer J."/>
            <person name="Sherman D."/>
            <person name="Straub M.-L."/>
            <person name="Stein N."/>
            <person name="Thierry A."/>
            <person name="Trautwein-Schult A."/>
            <person name="Westhof E."/>
            <person name="Worch S."/>
            <person name="Dujon B."/>
            <person name="Souciet J.-L."/>
            <person name="Wincker P."/>
            <person name="Scholz U."/>
            <person name="Neuveglise N."/>
        </authorList>
    </citation>
    <scope>NUCLEOTIDE SEQUENCE</scope>
    <source>
        <strain evidence="15">LS3</strain>
    </source>
</reference>
<keyword evidence="8" id="KW-0156">Chromatin regulator</keyword>
<feature type="region of interest" description="Disordered" evidence="13">
    <location>
        <begin position="455"/>
        <end position="478"/>
    </location>
</feature>
<dbReference type="GO" id="GO:0031507">
    <property type="term" value="P:heterochromatin formation"/>
    <property type="evidence" value="ECO:0007669"/>
    <property type="project" value="UniProtKB-ARBA"/>
</dbReference>
<dbReference type="AlphaFoldDB" id="A0A060T1R2"/>
<feature type="region of interest" description="Disordered" evidence="13">
    <location>
        <begin position="1"/>
        <end position="39"/>
    </location>
</feature>
<dbReference type="FunFam" id="3.40.630.30:FF:000001">
    <property type="entry name" value="Histone acetyltransferase"/>
    <property type="match status" value="1"/>
</dbReference>
<comment type="catalytic activity">
    <reaction evidence="12">
        <text>L-lysyl-[protein] + acetyl-CoA = N(6)-acetyl-L-lysyl-[protein] + CoA + H(+)</text>
        <dbReference type="Rhea" id="RHEA:45948"/>
        <dbReference type="Rhea" id="RHEA-COMP:9752"/>
        <dbReference type="Rhea" id="RHEA-COMP:10731"/>
        <dbReference type="ChEBI" id="CHEBI:15378"/>
        <dbReference type="ChEBI" id="CHEBI:29969"/>
        <dbReference type="ChEBI" id="CHEBI:57287"/>
        <dbReference type="ChEBI" id="CHEBI:57288"/>
        <dbReference type="ChEBI" id="CHEBI:61930"/>
        <dbReference type="EC" id="2.3.1.48"/>
    </reaction>
</comment>
<feature type="region of interest" description="Disordered" evidence="13">
    <location>
        <begin position="543"/>
        <end position="566"/>
    </location>
</feature>
<dbReference type="InterPro" id="IPR040706">
    <property type="entry name" value="Zf-MYST"/>
</dbReference>
<dbReference type="InterPro" id="IPR050603">
    <property type="entry name" value="MYST_HAT"/>
</dbReference>
<dbReference type="Gene3D" id="3.30.60.60">
    <property type="entry name" value="N-acetyl transferase-like"/>
    <property type="match status" value="1"/>
</dbReference>
<evidence type="ECO:0000256" key="10">
    <source>
        <dbReference type="ARBA" id="ARBA00023242"/>
    </source>
</evidence>
<keyword evidence="6" id="KW-0863">Zinc-finger</keyword>
<accession>A0A060T1R2</accession>
<name>A0A060T1R2_BLAAD</name>
<reference evidence="15" key="1">
    <citation type="submission" date="2014-02" db="EMBL/GenBank/DDBJ databases">
        <authorList>
            <person name="Genoscope - CEA"/>
        </authorList>
    </citation>
    <scope>NUCLEOTIDE SEQUENCE</scope>
    <source>
        <strain evidence="15">LS3</strain>
    </source>
</reference>
<feature type="region of interest" description="Disordered" evidence="13">
    <location>
        <begin position="56"/>
        <end position="81"/>
    </location>
</feature>
<feature type="compositionally biased region" description="Polar residues" evidence="13">
    <location>
        <begin position="129"/>
        <end position="140"/>
    </location>
</feature>
<feature type="compositionally biased region" description="Acidic residues" evidence="13">
    <location>
        <begin position="468"/>
        <end position="478"/>
    </location>
</feature>
<evidence type="ECO:0000256" key="2">
    <source>
        <dbReference type="ARBA" id="ARBA00010107"/>
    </source>
</evidence>
<gene>
    <name evidence="15" type="ORF">GNLVRS02_ARAD1A02200g</name>
</gene>
<evidence type="ECO:0000256" key="13">
    <source>
        <dbReference type="SAM" id="MobiDB-lite"/>
    </source>
</evidence>
<evidence type="ECO:0000256" key="5">
    <source>
        <dbReference type="ARBA" id="ARBA00022723"/>
    </source>
</evidence>
<dbReference type="Gene3D" id="1.10.10.10">
    <property type="entry name" value="Winged helix-like DNA-binding domain superfamily/Winged helix DNA-binding domain"/>
    <property type="match status" value="1"/>
</dbReference>
<evidence type="ECO:0000256" key="11">
    <source>
        <dbReference type="PIRSR" id="PIRSR602717-51"/>
    </source>
</evidence>
<evidence type="ECO:0000256" key="1">
    <source>
        <dbReference type="ARBA" id="ARBA00004123"/>
    </source>
</evidence>
<dbReference type="PANTHER" id="PTHR10615:SF161">
    <property type="entry name" value="HISTONE ACETYLTRANSFERASE KAT7"/>
    <property type="match status" value="1"/>
</dbReference>
<evidence type="ECO:0000256" key="8">
    <source>
        <dbReference type="ARBA" id="ARBA00022853"/>
    </source>
</evidence>
<evidence type="ECO:0000256" key="6">
    <source>
        <dbReference type="ARBA" id="ARBA00022771"/>
    </source>
</evidence>
<dbReference type="PROSITE" id="PS51726">
    <property type="entry name" value="MYST_HAT"/>
    <property type="match status" value="1"/>
</dbReference>
<keyword evidence="7" id="KW-0862">Zinc</keyword>
<organism evidence="15">
    <name type="scientific">Blastobotrys adeninivorans</name>
    <name type="common">Yeast</name>
    <name type="synonym">Arxula adeninivorans</name>
    <dbReference type="NCBI Taxonomy" id="409370"/>
    <lineage>
        <taxon>Eukaryota</taxon>
        <taxon>Fungi</taxon>
        <taxon>Dikarya</taxon>
        <taxon>Ascomycota</taxon>
        <taxon>Saccharomycotina</taxon>
        <taxon>Dipodascomycetes</taxon>
        <taxon>Dipodascales</taxon>
        <taxon>Trichomonascaceae</taxon>
        <taxon>Blastobotrys</taxon>
    </lineage>
</organism>
<dbReference type="Pfam" id="PF01853">
    <property type="entry name" value="MOZ_SAS"/>
    <property type="match status" value="1"/>
</dbReference>
<feature type="domain" description="MYST-type HAT" evidence="14">
    <location>
        <begin position="167"/>
        <end position="448"/>
    </location>
</feature>
<dbReference type="GO" id="GO:1990467">
    <property type="term" value="C:NuA3a histone acetyltransferase complex"/>
    <property type="evidence" value="ECO:0007669"/>
    <property type="project" value="TreeGrafter"/>
</dbReference>
<dbReference type="GO" id="GO:0003712">
    <property type="term" value="F:transcription coregulator activity"/>
    <property type="evidence" value="ECO:0007669"/>
    <property type="project" value="TreeGrafter"/>
</dbReference>
<evidence type="ECO:0000259" key="14">
    <source>
        <dbReference type="PROSITE" id="PS51726"/>
    </source>
</evidence>
<evidence type="ECO:0000256" key="12">
    <source>
        <dbReference type="RuleBase" id="RU361211"/>
    </source>
</evidence>
<proteinExistence type="inferred from homology"/>
<keyword evidence="10 12" id="KW-0539">Nucleus</keyword>
<feature type="region of interest" description="Disordered" evidence="13">
    <location>
        <begin position="117"/>
        <end position="140"/>
    </location>
</feature>
<dbReference type="SUPFAM" id="SSF55729">
    <property type="entry name" value="Acyl-CoA N-acyltransferases (Nat)"/>
    <property type="match status" value="1"/>
</dbReference>
<dbReference type="PhylomeDB" id="A0A060T1R2"/>
<dbReference type="Gene3D" id="3.40.630.30">
    <property type="match status" value="1"/>
</dbReference>
<dbReference type="InterPro" id="IPR002717">
    <property type="entry name" value="HAT_MYST-type"/>
</dbReference>
<evidence type="ECO:0000313" key="15">
    <source>
        <dbReference type="EMBL" id="CDP33121.1"/>
    </source>
</evidence>
<dbReference type="EMBL" id="HG937691">
    <property type="protein sequence ID" value="CDP33121.1"/>
    <property type="molecule type" value="Genomic_DNA"/>
</dbReference>
<dbReference type="GO" id="GO:0003682">
    <property type="term" value="F:chromatin binding"/>
    <property type="evidence" value="ECO:0007669"/>
    <property type="project" value="TreeGrafter"/>
</dbReference>
<feature type="active site" description="Proton donor/acceptor" evidence="11">
    <location>
        <position position="345"/>
    </location>
</feature>
<dbReference type="GO" id="GO:0006357">
    <property type="term" value="P:regulation of transcription by RNA polymerase II"/>
    <property type="evidence" value="ECO:0007669"/>
    <property type="project" value="TreeGrafter"/>
</dbReference>
<feature type="compositionally biased region" description="Basic residues" evidence="13">
    <location>
        <begin position="504"/>
        <end position="514"/>
    </location>
</feature>
<dbReference type="FunFam" id="3.30.60.60:FF:000001">
    <property type="entry name" value="Histone acetyltransferase"/>
    <property type="match status" value="1"/>
</dbReference>
<feature type="compositionally biased region" description="Polar residues" evidence="13">
    <location>
        <begin position="493"/>
        <end position="503"/>
    </location>
</feature>
<sequence>MAQLTRNLRHNRASRSRGPTSNGPFRSLRSRHRPLVSVNRSPSSYAITIRLRPGSQARVANGSNKLSDSDPSDNDCDNYTPNTVNNGFKLRIPIPRSRTPRIKVIKPTVIQTIEEVEDSDEEPYRGVFSQPQSDTSNTMPTARDEKLFQSLVRHEPHSPSDSSLTAATASQIRKIHLGGFEIDTWYSAPYPEEYSKNTVLPICQFCLKYMSSDYVAQRHSLKCHHRHPPGNEIYRKDCLSVFEVDGKKAPLYCQNLCLLAKMFLDSKTLYYDVEPFMFYVLTENDAEGCHFVGYFSKQKEDHNANGYNVSCILTLPTAQRKGYGTFLIDFSYLLTRTEATTGTPEKPLSELGLASYTNYWKLVTCYQLRDILASGYDPSLTLESLSDRTGMTIDDVVFALEKLQFLAKDPRHDSFCLRVNTAVIDSIISRWERKNYVKVDPSRLSWIPRTMAPILTPDPDDQLHQSDEPADESDSDSDPADIIDRLIILNPENANRQSIAQSPKRSRGRPKGATKARGLALKLGISLEEAERILYHRRLRPDTATDYDTDTPTTSTRTTRSRSNAL</sequence>
<feature type="region of interest" description="Disordered" evidence="13">
    <location>
        <begin position="493"/>
        <end position="517"/>
    </location>
</feature>